<accession>A0ABU6UAK6</accession>
<comment type="caution">
    <text evidence="2">The sequence shown here is derived from an EMBL/GenBank/DDBJ whole genome shotgun (WGS) entry which is preliminary data.</text>
</comment>
<keyword evidence="1" id="KW-0472">Membrane</keyword>
<dbReference type="PANTHER" id="PTHR31170:SF23">
    <property type="match status" value="1"/>
</dbReference>
<keyword evidence="1" id="KW-1133">Transmembrane helix</keyword>
<organism evidence="2 3">
    <name type="scientific">Stylosanthes scabra</name>
    <dbReference type="NCBI Taxonomy" id="79078"/>
    <lineage>
        <taxon>Eukaryota</taxon>
        <taxon>Viridiplantae</taxon>
        <taxon>Streptophyta</taxon>
        <taxon>Embryophyta</taxon>
        <taxon>Tracheophyta</taxon>
        <taxon>Spermatophyta</taxon>
        <taxon>Magnoliopsida</taxon>
        <taxon>eudicotyledons</taxon>
        <taxon>Gunneridae</taxon>
        <taxon>Pentapetalae</taxon>
        <taxon>rosids</taxon>
        <taxon>fabids</taxon>
        <taxon>Fabales</taxon>
        <taxon>Fabaceae</taxon>
        <taxon>Papilionoideae</taxon>
        <taxon>50 kb inversion clade</taxon>
        <taxon>dalbergioids sensu lato</taxon>
        <taxon>Dalbergieae</taxon>
        <taxon>Pterocarpus clade</taxon>
        <taxon>Stylosanthes</taxon>
    </lineage>
</organism>
<feature type="transmembrane region" description="Helical" evidence="1">
    <location>
        <begin position="393"/>
        <end position="417"/>
    </location>
</feature>
<evidence type="ECO:0000313" key="2">
    <source>
        <dbReference type="EMBL" id="MED6157475.1"/>
    </source>
</evidence>
<dbReference type="EMBL" id="JASCZI010120910">
    <property type="protein sequence ID" value="MED6157475.1"/>
    <property type="molecule type" value="Genomic_DNA"/>
</dbReference>
<keyword evidence="1" id="KW-0812">Transmembrane</keyword>
<evidence type="ECO:0000313" key="3">
    <source>
        <dbReference type="Proteomes" id="UP001341840"/>
    </source>
</evidence>
<reference evidence="2 3" key="1">
    <citation type="journal article" date="2023" name="Plants (Basel)">
        <title>Bridging the Gap: Combining Genomics and Transcriptomics Approaches to Understand Stylosanthes scabra, an Orphan Legume from the Brazilian Caatinga.</title>
        <authorList>
            <person name="Ferreira-Neto J.R.C."/>
            <person name="da Silva M.D."/>
            <person name="Binneck E."/>
            <person name="de Melo N.F."/>
            <person name="da Silva R.H."/>
            <person name="de Melo A.L.T.M."/>
            <person name="Pandolfi V."/>
            <person name="Bustamante F.O."/>
            <person name="Brasileiro-Vidal A.C."/>
            <person name="Benko-Iseppon A.M."/>
        </authorList>
    </citation>
    <scope>NUCLEOTIDE SEQUENCE [LARGE SCALE GENOMIC DNA]</scope>
    <source>
        <tissue evidence="2">Leaves</tissue>
    </source>
</reference>
<protein>
    <submittedName>
        <fullName evidence="2">Uncharacterized protein</fullName>
    </submittedName>
</protein>
<evidence type="ECO:0000256" key="1">
    <source>
        <dbReference type="SAM" id="Phobius"/>
    </source>
</evidence>
<sequence length="422" mass="49226">MEDHESHNPNDIAMEINEMLEKAEPLFKDKCCIYRVPHEIRSSNADAYTPRVVSIGPFHRGDQKLLKMEDQKRIFCRKLIERSETNLESLVTCVQELEPEVRSSYSDEIKLGVDDHVRVIFVDCCFILELLLRFHFNGCIALFPWLDEYIRWDLLLLENQLPFFVFEKIYNLAFATTLNGDTDHPSFLTLILRFYEFDNDNDHDWDSARIAHFTDLLRTFHLKQSRSTHSRKDKTLPFIKSAIQLHEAGVKFKVNKSSRCILDLQFSGHTLEIPKIQLDDETEIRLRNMVALEQCHYPDKSYITDYTLVLDWLINTHKDVDFLVDRGIIINWLGDSKAVAKLFNGLEKNIILETSNAEYFRICKDLNDFCKHPWNRKVATLRRDYCNTPWKTVASVAGIALLIFTIIQTVCSILQVVQGSSK</sequence>
<proteinExistence type="predicted"/>
<keyword evidence="3" id="KW-1185">Reference proteome</keyword>
<dbReference type="Pfam" id="PF03140">
    <property type="entry name" value="DUF247"/>
    <property type="match status" value="1"/>
</dbReference>
<dbReference type="InterPro" id="IPR004158">
    <property type="entry name" value="DUF247_pln"/>
</dbReference>
<dbReference type="PANTHER" id="PTHR31170">
    <property type="entry name" value="BNAC04G53230D PROTEIN"/>
    <property type="match status" value="1"/>
</dbReference>
<dbReference type="Proteomes" id="UP001341840">
    <property type="component" value="Unassembled WGS sequence"/>
</dbReference>
<name>A0ABU6UAK6_9FABA</name>
<gene>
    <name evidence="2" type="ORF">PIB30_023372</name>
</gene>